<dbReference type="InterPro" id="IPR017440">
    <property type="entry name" value="Cit_synth/succinyl-CoA_lig_AS"/>
</dbReference>
<evidence type="ECO:0000256" key="3">
    <source>
        <dbReference type="ARBA" id="ARBA00005899"/>
    </source>
</evidence>
<dbReference type="Pfam" id="PF02629">
    <property type="entry name" value="CoA_binding"/>
    <property type="match status" value="1"/>
</dbReference>
<dbReference type="Pfam" id="PF00549">
    <property type="entry name" value="Ligase_CoA"/>
    <property type="match status" value="1"/>
</dbReference>
<dbReference type="InterPro" id="IPR056749">
    <property type="entry name" value="Citrate_synth_N"/>
</dbReference>
<evidence type="ECO:0000256" key="25">
    <source>
        <dbReference type="PIRSR" id="PIRSR036511-1"/>
    </source>
</evidence>
<keyword evidence="28" id="KW-1185">Reference proteome</keyword>
<dbReference type="FunFam" id="3.30.470.110:FF:000001">
    <property type="entry name" value="ATP-citrate synthase"/>
    <property type="match status" value="1"/>
</dbReference>
<evidence type="ECO:0000256" key="11">
    <source>
        <dbReference type="ARBA" id="ARBA00022553"/>
    </source>
</evidence>
<evidence type="ECO:0000256" key="10">
    <source>
        <dbReference type="ARBA" id="ARBA00022516"/>
    </source>
</evidence>
<accession>A0A671T4J1</accession>
<evidence type="ECO:0000256" key="8">
    <source>
        <dbReference type="ARBA" id="ARBA00022490"/>
    </source>
</evidence>
<dbReference type="InterPro" id="IPR016102">
    <property type="entry name" value="Succinyl-CoA_synth-like"/>
</dbReference>
<dbReference type="AlphaFoldDB" id="A0A671T4J1"/>
<dbReference type="PROSITE" id="PS01217">
    <property type="entry name" value="SUCCINYL_COA_LIG_3"/>
    <property type="match status" value="1"/>
</dbReference>
<reference evidence="27" key="2">
    <citation type="submission" date="2025-09" db="UniProtKB">
        <authorList>
            <consortium name="Ensembl"/>
        </authorList>
    </citation>
    <scope>IDENTIFICATION</scope>
</reference>
<evidence type="ECO:0000256" key="18">
    <source>
        <dbReference type="ARBA" id="ARBA00022990"/>
    </source>
</evidence>
<dbReference type="PROSITE" id="PS01216">
    <property type="entry name" value="SUCCINYL_COA_LIG_1"/>
    <property type="match status" value="1"/>
</dbReference>
<dbReference type="Ensembl" id="ENSSANT00000110310.1">
    <property type="protein sequence ID" value="ENSSANP00000103938.1"/>
    <property type="gene ID" value="ENSSANG00000050679.1"/>
</dbReference>
<dbReference type="FunFam" id="1.10.580.10:FF:000009">
    <property type="entry name" value="ATP-citrate synthase"/>
    <property type="match status" value="1"/>
</dbReference>
<keyword evidence="9" id="KW-1017">Isopeptide bond</keyword>
<dbReference type="InterPro" id="IPR014608">
    <property type="entry name" value="ATP-citrate_synthase"/>
</dbReference>
<dbReference type="EC" id="2.3.3.8" evidence="6 24"/>
<dbReference type="Pfam" id="PF00285">
    <property type="entry name" value="Citrate_synt"/>
    <property type="match status" value="1"/>
</dbReference>
<name>A0A671T4J1_9TELE</name>
<keyword evidence="19 24" id="KW-0443">Lipid metabolism</keyword>
<comment type="function">
    <text evidence="23">Catalyzes the cleavage of citrate into oxaloacetate and acetyl-CoA, the latter serving as common substrate in multiple biochemical reactions in protein, carbohydrate and lipid metabolism.</text>
</comment>
<evidence type="ECO:0000256" key="2">
    <source>
        <dbReference type="ARBA" id="ARBA00004514"/>
    </source>
</evidence>
<dbReference type="InterPro" id="IPR017866">
    <property type="entry name" value="Succ-CoA_synthase_bsu_CS"/>
</dbReference>
<comment type="subcellular location">
    <subcellularLocation>
        <location evidence="2">Cytoplasm</location>
        <location evidence="2">Cytosol</location>
    </subcellularLocation>
</comment>
<proteinExistence type="inferred from homology"/>
<comment type="subunit">
    <text evidence="5 24">Homotetramer.</text>
</comment>
<keyword evidence="18" id="KW-0007">Acetylation</keyword>
<evidence type="ECO:0000256" key="14">
    <source>
        <dbReference type="ARBA" id="ARBA00022741"/>
    </source>
</evidence>
<evidence type="ECO:0000256" key="16">
    <source>
        <dbReference type="ARBA" id="ARBA00022842"/>
    </source>
</evidence>
<evidence type="ECO:0000256" key="5">
    <source>
        <dbReference type="ARBA" id="ARBA00011881"/>
    </source>
</evidence>
<dbReference type="InterPro" id="IPR003781">
    <property type="entry name" value="CoA-bd"/>
</dbReference>
<evidence type="ECO:0000256" key="24">
    <source>
        <dbReference type="PIRNR" id="PIRNR036511"/>
    </source>
</evidence>
<dbReference type="SUPFAM" id="SSF51735">
    <property type="entry name" value="NAD(P)-binding Rossmann-fold domains"/>
    <property type="match status" value="1"/>
</dbReference>
<dbReference type="FunFam" id="3.40.50.261:FF:000004">
    <property type="entry name" value="ATP-citrate synthase subunit"/>
    <property type="match status" value="1"/>
</dbReference>
<dbReference type="GO" id="GO:0005829">
    <property type="term" value="C:cytosol"/>
    <property type="evidence" value="ECO:0007669"/>
    <property type="project" value="UniProtKB-SubCell"/>
</dbReference>
<dbReference type="SUPFAM" id="SSF56059">
    <property type="entry name" value="Glutathione synthetase ATP-binding domain-like"/>
    <property type="match status" value="1"/>
</dbReference>
<evidence type="ECO:0000256" key="4">
    <source>
        <dbReference type="ARBA" id="ARBA00010719"/>
    </source>
</evidence>
<dbReference type="Gene3D" id="1.10.230.10">
    <property type="entry name" value="Cytochrome P450-Terp, domain 2"/>
    <property type="match status" value="1"/>
</dbReference>
<evidence type="ECO:0000256" key="13">
    <source>
        <dbReference type="ARBA" id="ARBA00022723"/>
    </source>
</evidence>
<dbReference type="FunFam" id="3.40.50.261:FF:000003">
    <property type="entry name" value="ATP-citrate synthase subunit"/>
    <property type="match status" value="1"/>
</dbReference>
<dbReference type="InterPro" id="IPR033847">
    <property type="entry name" value="Citrt_syn/SCS-alpha_CS"/>
</dbReference>
<evidence type="ECO:0000256" key="22">
    <source>
        <dbReference type="ARBA" id="ARBA00048669"/>
    </source>
</evidence>
<dbReference type="InterPro" id="IPR036969">
    <property type="entry name" value="Citrate_synthase_sf"/>
</dbReference>
<comment type="similarity">
    <text evidence="4 24">In the N-terminal section; belongs to the succinate/malate CoA ligase beta subunit family.</text>
</comment>
<comment type="catalytic activity">
    <reaction evidence="22">
        <text>oxaloacetate + acetyl-CoA + ADP + phosphate = citrate + ATP + CoA</text>
        <dbReference type="Rhea" id="RHEA:21160"/>
        <dbReference type="ChEBI" id="CHEBI:16452"/>
        <dbReference type="ChEBI" id="CHEBI:16947"/>
        <dbReference type="ChEBI" id="CHEBI:30616"/>
        <dbReference type="ChEBI" id="CHEBI:43474"/>
        <dbReference type="ChEBI" id="CHEBI:57287"/>
        <dbReference type="ChEBI" id="CHEBI:57288"/>
        <dbReference type="ChEBI" id="CHEBI:456216"/>
        <dbReference type="EC" id="2.3.3.8"/>
    </reaction>
    <physiologicalReaction direction="right-to-left" evidence="22">
        <dbReference type="Rhea" id="RHEA:21162"/>
    </physiologicalReaction>
</comment>
<keyword evidence="15 24" id="KW-0067">ATP-binding</keyword>
<evidence type="ECO:0000256" key="19">
    <source>
        <dbReference type="ARBA" id="ARBA00023098"/>
    </source>
</evidence>
<reference evidence="27" key="1">
    <citation type="submission" date="2025-08" db="UniProtKB">
        <authorList>
            <consortium name="Ensembl"/>
        </authorList>
    </citation>
    <scope>IDENTIFICATION</scope>
</reference>
<dbReference type="Pfam" id="PF24948">
    <property type="entry name" value="Citrate_synth_N"/>
    <property type="match status" value="1"/>
</dbReference>
<keyword evidence="13 24" id="KW-0479">Metal-binding</keyword>
<evidence type="ECO:0000256" key="21">
    <source>
        <dbReference type="ARBA" id="ARBA00030982"/>
    </source>
</evidence>
<dbReference type="PANTHER" id="PTHR23118:SF42">
    <property type="entry name" value="ATP-CITRATE SYNTHASE"/>
    <property type="match status" value="1"/>
</dbReference>
<evidence type="ECO:0000256" key="17">
    <source>
        <dbReference type="ARBA" id="ARBA00022843"/>
    </source>
</evidence>
<feature type="active site" description="Tele-phosphohistidine intermediate" evidence="25">
    <location>
        <position position="770"/>
    </location>
</feature>
<evidence type="ECO:0000256" key="15">
    <source>
        <dbReference type="ARBA" id="ARBA00022840"/>
    </source>
</evidence>
<comment type="similarity">
    <text evidence="3 24">In the C-terminal section; belongs to the succinate/malate CoA ligase alpha subunit family.</text>
</comment>
<dbReference type="PROSITE" id="PS00399">
    <property type="entry name" value="SUCCINYL_COA_LIG_2"/>
    <property type="match status" value="1"/>
</dbReference>
<dbReference type="CDD" id="cd06100">
    <property type="entry name" value="CCL_ACL-C"/>
    <property type="match status" value="1"/>
</dbReference>
<dbReference type="SUPFAM" id="SSF52210">
    <property type="entry name" value="Succinyl-CoA synthetase domains"/>
    <property type="match status" value="1"/>
</dbReference>
<dbReference type="GO" id="GO:0046872">
    <property type="term" value="F:metal ion binding"/>
    <property type="evidence" value="ECO:0007669"/>
    <property type="project" value="UniProtKB-UniRule"/>
</dbReference>
<keyword evidence="10 24" id="KW-0444">Lipid biosynthesis</keyword>
<dbReference type="Pfam" id="PF16114">
    <property type="entry name" value="Citrate_bind"/>
    <property type="match status" value="1"/>
</dbReference>
<keyword evidence="8 24" id="KW-0963">Cytoplasm</keyword>
<dbReference type="GO" id="GO:0006085">
    <property type="term" value="P:acetyl-CoA biosynthetic process"/>
    <property type="evidence" value="ECO:0007669"/>
    <property type="project" value="InterPro"/>
</dbReference>
<protein>
    <recommendedName>
        <fullName evidence="7 24">ATP-citrate synthase</fullName>
        <ecNumber evidence="6 24">2.3.3.8</ecNumber>
    </recommendedName>
    <alternativeName>
        <fullName evidence="20 24">ATP-citrate (pro-S-)-lyase</fullName>
    </alternativeName>
    <alternativeName>
        <fullName evidence="21 24">Citrate cleavage enzyme</fullName>
    </alternativeName>
</protein>
<dbReference type="SMART" id="SM00881">
    <property type="entry name" value="CoA_binding"/>
    <property type="match status" value="1"/>
</dbReference>
<dbReference type="InterPro" id="IPR005811">
    <property type="entry name" value="SUCC_ACL_C"/>
</dbReference>
<dbReference type="InterPro" id="IPR016143">
    <property type="entry name" value="Citrate_synth-like_sm_a-sub"/>
</dbReference>
<dbReference type="Gene3D" id="3.40.50.720">
    <property type="entry name" value="NAD(P)-binding Rossmann-like Domain"/>
    <property type="match status" value="1"/>
</dbReference>
<dbReference type="PIRSF" id="PIRSF036511">
    <property type="entry name" value="ATP_citrt_syn"/>
    <property type="match status" value="1"/>
</dbReference>
<comment type="cofactor">
    <cofactor evidence="1">
        <name>Mg(2+)</name>
        <dbReference type="ChEBI" id="CHEBI:18420"/>
    </cofactor>
</comment>
<evidence type="ECO:0000256" key="20">
    <source>
        <dbReference type="ARBA" id="ARBA00030151"/>
    </source>
</evidence>
<dbReference type="FunFam" id="3.40.50.720:FF:000024">
    <property type="entry name" value="Probable ATP-citrate synthase"/>
    <property type="match status" value="1"/>
</dbReference>
<organism evidence="27 28">
    <name type="scientific">Sinocyclocheilus anshuiensis</name>
    <dbReference type="NCBI Taxonomy" id="1608454"/>
    <lineage>
        <taxon>Eukaryota</taxon>
        <taxon>Metazoa</taxon>
        <taxon>Chordata</taxon>
        <taxon>Craniata</taxon>
        <taxon>Vertebrata</taxon>
        <taxon>Euteleostomi</taxon>
        <taxon>Actinopterygii</taxon>
        <taxon>Neopterygii</taxon>
        <taxon>Teleostei</taxon>
        <taxon>Ostariophysi</taxon>
        <taxon>Cypriniformes</taxon>
        <taxon>Cyprinidae</taxon>
        <taxon>Cyprininae</taxon>
        <taxon>Sinocyclocheilus</taxon>
    </lineage>
</organism>
<keyword evidence="17" id="KW-0832">Ubl conjugation</keyword>
<evidence type="ECO:0000259" key="26">
    <source>
        <dbReference type="SMART" id="SM00881"/>
    </source>
</evidence>
<dbReference type="Gene3D" id="3.30.470.110">
    <property type="match status" value="1"/>
</dbReference>
<dbReference type="Gene3D" id="3.40.50.261">
    <property type="entry name" value="Succinyl-CoA synthetase domains"/>
    <property type="match status" value="2"/>
</dbReference>
<evidence type="ECO:0000313" key="27">
    <source>
        <dbReference type="Ensembl" id="ENSSANP00000103938.1"/>
    </source>
</evidence>
<dbReference type="GO" id="GO:0006633">
    <property type="term" value="P:fatty acid biosynthetic process"/>
    <property type="evidence" value="ECO:0007669"/>
    <property type="project" value="TreeGrafter"/>
</dbReference>
<feature type="domain" description="CoA-binding" evidence="26">
    <location>
        <begin position="502"/>
        <end position="611"/>
    </location>
</feature>
<dbReference type="SUPFAM" id="SSF48256">
    <property type="entry name" value="Citrate synthase"/>
    <property type="match status" value="1"/>
</dbReference>
<evidence type="ECO:0000256" key="23">
    <source>
        <dbReference type="ARBA" id="ARBA00093367"/>
    </source>
</evidence>
<sequence>MSAKAISEQTGKDFLYKHICTTAAIQNRFCYANVTAETDWKRLVQDHPWLLTERLVVKPDQLIKRRGKLGLVGVNLDLEGVKEWLQTRLMKETTVGKAKGILKNFLIEPFVAHKQEEEFYVCIYATREGDYMLFHHEGGVDVGDVDSKALKLLVGVDEKISADTVKSQLLTHAPADKKEMLISFLVGLFNMYEDLYFTYLEINPLVVTKDGVYVLDMAAKIDATADYLCKAKWGDVEFPPPFGREAYPEEAYIADLDAKSGASLKLTLLNPRGRIWTMVAGGGASVVYSDTICDLGGVNELANYGEYSGAPSEQQTYDYAKTILSLMTREKHPNGKVLIIGGSIANFTNVAATFKGIVRAIKDYQDPLKEHEVTIFVRRGGPNYQEGLRVMGEVGKTTGIPIHVFGTETHMTAIVGMALGHRPIATQPRVAAHTANFLLNTSGGTTTPASSRSASFSEVKTGCKWDHTPTKTYCNDVFPPPFLPSVVSLCPSFISVAKSTTLFSNHTKAIVWGMQTRAVQGMLDFDYVCSRQEPSVAAMVYPFTGDHKQKFYWGHKEILLPVYKNMADAMKKHPEVDVLISFASLRSAYDSTIETMQYPQIRTMAIIAEGIPEALTRKIIKMAEEKGVTIIGPATVGGIKPGCFKIGNTGGMLDNILASKLYRPGSVAYVSRSGGMSNELNNIISRTTDGVYEGVAIGGDRYPGSVFMDHILRYQDTPGVKMIVVLGEIGGNEEYKICKGIKEGRITKPVVCWCIGTCATLFSSEVQFGHAGACANQASETALAKNKALEEAGAFVPKSFDELGDVIKSVYDNLVAKGVILPAKEVPPPTVPMDYSWARELGLIRKPASFMTSICDERGQELIYAGMPITEVFKSEIGLGGTLGLLWFQTPTLLPRYACQFIEMCLMVTADHGPAVSGAHNTIVCARAGKDLISSLTSGLLTIGDRFGGALDAAAKQFSKAFDSGMLPMEFVNKMKKDGKLIMGIGHRVKSINNPDMRVQILKDFVKQHFPAAQLLDYALEVEKITTSKKPNLILNVDGFIGVAFVDLLRNCGGHYLDQKRLKQGLYRHPWDDISYVLPEHMTM</sequence>
<evidence type="ECO:0000256" key="7">
    <source>
        <dbReference type="ARBA" id="ARBA00015259"/>
    </source>
</evidence>
<evidence type="ECO:0000256" key="12">
    <source>
        <dbReference type="ARBA" id="ARBA00022679"/>
    </source>
</evidence>
<keyword evidence="14 24" id="KW-0547">Nucleotide-binding</keyword>
<dbReference type="GO" id="GO:0006101">
    <property type="term" value="P:citrate metabolic process"/>
    <property type="evidence" value="ECO:0007669"/>
    <property type="project" value="InterPro"/>
</dbReference>
<dbReference type="Proteomes" id="UP000472260">
    <property type="component" value="Unassembled WGS sequence"/>
</dbReference>
<evidence type="ECO:0000256" key="6">
    <source>
        <dbReference type="ARBA" id="ARBA00012639"/>
    </source>
</evidence>
<keyword evidence="16 24" id="KW-0460">Magnesium</keyword>
<dbReference type="PANTHER" id="PTHR23118">
    <property type="entry name" value="ATP-CITRATE SYNTHASE"/>
    <property type="match status" value="1"/>
</dbReference>
<dbReference type="InterPro" id="IPR002020">
    <property type="entry name" value="Citrate_synthase"/>
</dbReference>
<dbReference type="FunFam" id="1.10.230.10:FF:000004">
    <property type="entry name" value="ATP-citrate synthase"/>
    <property type="match status" value="1"/>
</dbReference>
<dbReference type="InterPro" id="IPR036291">
    <property type="entry name" value="NAD(P)-bd_dom_sf"/>
</dbReference>
<keyword evidence="11" id="KW-0597">Phosphoprotein</keyword>
<dbReference type="InterPro" id="IPR032263">
    <property type="entry name" value="Citrate-bd"/>
</dbReference>
<evidence type="ECO:0000313" key="28">
    <source>
        <dbReference type="Proteomes" id="UP000472260"/>
    </source>
</evidence>
<gene>
    <name evidence="27" type="primary">LOC107687019</name>
</gene>
<evidence type="ECO:0000256" key="9">
    <source>
        <dbReference type="ARBA" id="ARBA00022499"/>
    </source>
</evidence>
<keyword evidence="12 24" id="KW-0808">Transferase</keyword>
<evidence type="ECO:0000256" key="1">
    <source>
        <dbReference type="ARBA" id="ARBA00001946"/>
    </source>
</evidence>
<dbReference type="GO" id="GO:0005524">
    <property type="term" value="F:ATP binding"/>
    <property type="evidence" value="ECO:0007669"/>
    <property type="project" value="UniProtKB-UniRule"/>
</dbReference>
<dbReference type="GO" id="GO:0003878">
    <property type="term" value="F:ATP citrate synthase activity"/>
    <property type="evidence" value="ECO:0007669"/>
    <property type="project" value="UniProtKB-UniRule"/>
</dbReference>